<dbReference type="GO" id="GO:0005737">
    <property type="term" value="C:cytoplasm"/>
    <property type="evidence" value="ECO:0007669"/>
    <property type="project" value="TreeGrafter"/>
</dbReference>
<dbReference type="PROSITE" id="PS00392">
    <property type="entry name" value="DDC_GAD_HDC_YDC"/>
    <property type="match status" value="1"/>
</dbReference>
<dbReference type="InterPro" id="IPR021115">
    <property type="entry name" value="Pyridoxal-P_BS"/>
</dbReference>
<feature type="modified residue" description="N6-(pyridoxal phosphate)lysine" evidence="6">
    <location>
        <position position="87"/>
    </location>
</feature>
<dbReference type="GO" id="GO:0004351">
    <property type="term" value="F:glutamate decarboxylase activity"/>
    <property type="evidence" value="ECO:0007669"/>
    <property type="project" value="TreeGrafter"/>
</dbReference>
<comment type="cofactor">
    <cofactor evidence="1 6 7">
        <name>pyridoxal 5'-phosphate</name>
        <dbReference type="ChEBI" id="CHEBI:597326"/>
    </cofactor>
</comment>
<comment type="similarity">
    <text evidence="2 7">Belongs to the group II decarboxylase family.</text>
</comment>
<reference evidence="9" key="1">
    <citation type="submission" date="2017-02" db="UniProtKB">
        <authorList>
            <consortium name="WormBaseParasite"/>
        </authorList>
    </citation>
    <scope>IDENTIFICATION</scope>
</reference>
<evidence type="ECO:0000256" key="1">
    <source>
        <dbReference type="ARBA" id="ARBA00001933"/>
    </source>
</evidence>
<evidence type="ECO:0000256" key="7">
    <source>
        <dbReference type="RuleBase" id="RU000382"/>
    </source>
</evidence>
<sequence length="106" mass="12094">MIPEALEEKIIECKENGLYPFFVNATAGTTVYGAFDPLNEITNICKKYNIWFHVDAAWGGDLLLSPEFRWKLQGVEKANSVSWNPHKLMGSLLQCSSFFVRQNVCY</sequence>
<evidence type="ECO:0000256" key="2">
    <source>
        <dbReference type="ARBA" id="ARBA00009533"/>
    </source>
</evidence>
<organism evidence="8 9">
    <name type="scientific">Strongyloides papillosus</name>
    <name type="common">Intestinal threadworm</name>
    <dbReference type="NCBI Taxonomy" id="174720"/>
    <lineage>
        <taxon>Eukaryota</taxon>
        <taxon>Metazoa</taxon>
        <taxon>Ecdysozoa</taxon>
        <taxon>Nematoda</taxon>
        <taxon>Chromadorea</taxon>
        <taxon>Rhabditida</taxon>
        <taxon>Tylenchina</taxon>
        <taxon>Panagrolaimomorpha</taxon>
        <taxon>Strongyloidoidea</taxon>
        <taxon>Strongyloididae</taxon>
        <taxon>Strongyloides</taxon>
    </lineage>
</organism>
<evidence type="ECO:0000313" key="9">
    <source>
        <dbReference type="WBParaSite" id="SPAL_0001222300.1"/>
    </source>
</evidence>
<dbReference type="STRING" id="174720.A0A0N5C2L3"/>
<name>A0A0N5C2L3_STREA</name>
<dbReference type="Proteomes" id="UP000046392">
    <property type="component" value="Unplaced"/>
</dbReference>
<dbReference type="PANTHER" id="PTHR45677:SF10">
    <property type="entry name" value="GLUTAMATE DECARBOXYLASE"/>
    <property type="match status" value="1"/>
</dbReference>
<keyword evidence="4 6" id="KW-0663">Pyridoxal phosphate</keyword>
<dbReference type="InterPro" id="IPR015424">
    <property type="entry name" value="PyrdxlP-dep_Trfase"/>
</dbReference>
<dbReference type="GO" id="GO:0030170">
    <property type="term" value="F:pyridoxal phosphate binding"/>
    <property type="evidence" value="ECO:0007669"/>
    <property type="project" value="InterPro"/>
</dbReference>
<dbReference type="Gene3D" id="3.40.640.10">
    <property type="entry name" value="Type I PLP-dependent aspartate aminotransferase-like (Major domain)"/>
    <property type="match status" value="1"/>
</dbReference>
<dbReference type="GO" id="GO:0009449">
    <property type="term" value="P:gamma-aminobutyric acid biosynthetic process"/>
    <property type="evidence" value="ECO:0007669"/>
    <property type="project" value="TreeGrafter"/>
</dbReference>
<evidence type="ECO:0000256" key="5">
    <source>
        <dbReference type="ARBA" id="ARBA00023239"/>
    </source>
</evidence>
<dbReference type="AlphaFoldDB" id="A0A0N5C2L3"/>
<keyword evidence="3" id="KW-0210">Decarboxylase</keyword>
<accession>A0A0N5C2L3</accession>
<evidence type="ECO:0000313" key="8">
    <source>
        <dbReference type="Proteomes" id="UP000046392"/>
    </source>
</evidence>
<evidence type="ECO:0000256" key="4">
    <source>
        <dbReference type="ARBA" id="ARBA00022898"/>
    </source>
</evidence>
<protein>
    <submittedName>
        <fullName evidence="9">Glutamate decarboxylase</fullName>
    </submittedName>
</protein>
<evidence type="ECO:0000256" key="6">
    <source>
        <dbReference type="PIRSR" id="PIRSR602129-50"/>
    </source>
</evidence>
<dbReference type="SUPFAM" id="SSF53383">
    <property type="entry name" value="PLP-dependent transferases"/>
    <property type="match status" value="1"/>
</dbReference>
<keyword evidence="5 7" id="KW-0456">Lyase</keyword>
<dbReference type="InterPro" id="IPR015421">
    <property type="entry name" value="PyrdxlP-dep_Trfase_major"/>
</dbReference>
<evidence type="ECO:0000256" key="3">
    <source>
        <dbReference type="ARBA" id="ARBA00022793"/>
    </source>
</evidence>
<proteinExistence type="inferred from homology"/>
<keyword evidence="8" id="KW-1185">Reference proteome</keyword>
<dbReference type="InterPro" id="IPR002129">
    <property type="entry name" value="PyrdxlP-dep_de-COase"/>
</dbReference>
<dbReference type="PANTHER" id="PTHR45677">
    <property type="entry name" value="GLUTAMATE DECARBOXYLASE-RELATED"/>
    <property type="match status" value="1"/>
</dbReference>
<dbReference type="Pfam" id="PF00282">
    <property type="entry name" value="Pyridoxal_deC"/>
    <property type="match status" value="1"/>
</dbReference>
<dbReference type="WBParaSite" id="SPAL_0001222300.1">
    <property type="protein sequence ID" value="SPAL_0001222300.1"/>
    <property type="gene ID" value="SPAL_0001222300"/>
</dbReference>